<accession>B0SXW1</accession>
<comment type="similarity">
    <text evidence="1">Belongs to the ComF/GntX family.</text>
</comment>
<dbReference type="SUPFAM" id="SSF53271">
    <property type="entry name" value="PRTase-like"/>
    <property type="match status" value="1"/>
</dbReference>
<reference evidence="2" key="1">
    <citation type="submission" date="2008-01" db="EMBL/GenBank/DDBJ databases">
        <title>Complete sequence of chromosome of Caulobacter sp. K31.</title>
        <authorList>
            <consortium name="US DOE Joint Genome Institute"/>
            <person name="Copeland A."/>
            <person name="Lucas S."/>
            <person name="Lapidus A."/>
            <person name="Barry K."/>
            <person name="Glavina del Rio T."/>
            <person name="Dalin E."/>
            <person name="Tice H."/>
            <person name="Pitluck S."/>
            <person name="Bruce D."/>
            <person name="Goodwin L."/>
            <person name="Thompson L.S."/>
            <person name="Brettin T."/>
            <person name="Detter J.C."/>
            <person name="Han C."/>
            <person name="Schmutz J."/>
            <person name="Larimer F."/>
            <person name="Land M."/>
            <person name="Hauser L."/>
            <person name="Kyrpides N."/>
            <person name="Kim E."/>
            <person name="Stephens C."/>
            <person name="Richardson P."/>
        </authorList>
    </citation>
    <scope>NUCLEOTIDE SEQUENCE [LARGE SCALE GENOMIC DNA]</scope>
    <source>
        <strain evidence="2">K31</strain>
    </source>
</reference>
<name>B0SXW1_CAUSK</name>
<dbReference type="STRING" id="366602.Caul_1154"/>
<dbReference type="InterPro" id="IPR029057">
    <property type="entry name" value="PRTase-like"/>
</dbReference>
<proteinExistence type="inferred from homology"/>
<dbReference type="PANTHER" id="PTHR47505">
    <property type="entry name" value="DNA UTILIZATION PROTEIN YHGH"/>
    <property type="match status" value="1"/>
</dbReference>
<protein>
    <recommendedName>
        <fullName evidence="3">ComF family protein</fullName>
    </recommendedName>
</protein>
<evidence type="ECO:0008006" key="3">
    <source>
        <dbReference type="Google" id="ProtNLM"/>
    </source>
</evidence>
<dbReference type="Gene3D" id="3.40.50.2020">
    <property type="match status" value="1"/>
</dbReference>
<dbReference type="eggNOG" id="COG1040">
    <property type="taxonomic scope" value="Bacteria"/>
</dbReference>
<organism evidence="2">
    <name type="scientific">Caulobacter sp. (strain K31)</name>
    <dbReference type="NCBI Taxonomy" id="366602"/>
    <lineage>
        <taxon>Bacteria</taxon>
        <taxon>Pseudomonadati</taxon>
        <taxon>Pseudomonadota</taxon>
        <taxon>Alphaproteobacteria</taxon>
        <taxon>Caulobacterales</taxon>
        <taxon>Caulobacteraceae</taxon>
        <taxon>Caulobacter</taxon>
    </lineage>
</organism>
<gene>
    <name evidence="2" type="ordered locus">Caul_1154</name>
</gene>
<dbReference type="EMBL" id="CP000927">
    <property type="protein sequence ID" value="ABZ70284.1"/>
    <property type="molecule type" value="Genomic_DNA"/>
</dbReference>
<dbReference type="KEGG" id="cak:Caul_1154"/>
<evidence type="ECO:0000256" key="1">
    <source>
        <dbReference type="ARBA" id="ARBA00008007"/>
    </source>
</evidence>
<dbReference type="HOGENOM" id="CLU_099407_0_0_5"/>
<dbReference type="AlphaFoldDB" id="B0SXW1"/>
<dbReference type="InterPro" id="IPR051910">
    <property type="entry name" value="ComF/GntX_DNA_util-trans"/>
</dbReference>
<dbReference type="PANTHER" id="PTHR47505:SF1">
    <property type="entry name" value="DNA UTILIZATION PROTEIN YHGH"/>
    <property type="match status" value="1"/>
</dbReference>
<dbReference type="CDD" id="cd06223">
    <property type="entry name" value="PRTases_typeI"/>
    <property type="match status" value="1"/>
</dbReference>
<evidence type="ECO:0000313" key="2">
    <source>
        <dbReference type="EMBL" id="ABZ70284.1"/>
    </source>
</evidence>
<dbReference type="InterPro" id="IPR000836">
    <property type="entry name" value="PRTase_dom"/>
</dbReference>
<sequence>MRMTKINPQRIYGSFVSGIALDLHTLSSTYMGVNEFGHEVYDTVRSEVGDLLYKLKYRSDREAGLELARVAGELIARQKLKFGLLVPVPPSAARALQPVLFVADAIGAKVPLPVANCVTTTRPTEQLKGVTDKERRKELLAGLHAVDAKQTRGKDILLFDDLFRSGSTLNAITDLLMGEGEAASVRVLTLTKTRSNS</sequence>